<dbReference type="Proteomes" id="UP000006854">
    <property type="component" value="Chromosome"/>
</dbReference>
<dbReference type="Pfam" id="PF25637">
    <property type="entry name" value="DUF7942"/>
    <property type="match status" value="1"/>
</dbReference>
<feature type="transmembrane region" description="Helical" evidence="1">
    <location>
        <begin position="73"/>
        <end position="93"/>
    </location>
</feature>
<accession>F2RHA4</accession>
<keyword evidence="1" id="KW-0472">Membrane</keyword>
<evidence type="ECO:0000313" key="3">
    <source>
        <dbReference type="Proteomes" id="UP000006854"/>
    </source>
</evidence>
<dbReference type="STRING" id="953739.SVEN_4146"/>
<organism evidence="2 3">
    <name type="scientific">Streptomyces venezuelae (strain ATCC 10712 / CBS 650.69 / DSM 40230 / JCM 4526 / NBRC 13096 / PD 04745)</name>
    <dbReference type="NCBI Taxonomy" id="953739"/>
    <lineage>
        <taxon>Bacteria</taxon>
        <taxon>Bacillati</taxon>
        <taxon>Actinomycetota</taxon>
        <taxon>Actinomycetes</taxon>
        <taxon>Kitasatosporales</taxon>
        <taxon>Streptomycetaceae</taxon>
        <taxon>Streptomyces</taxon>
    </lineage>
</organism>
<dbReference type="GeneID" id="51864711"/>
<protein>
    <submittedName>
        <fullName evidence="2">Uncharacterized protein</fullName>
    </submittedName>
</protein>
<dbReference type="PATRIC" id="fig|953739.5.peg.6645"/>
<name>F2RHA4_STRVP</name>
<dbReference type="AlphaFoldDB" id="F2RHA4"/>
<reference evidence="2 3" key="1">
    <citation type="journal article" date="2011" name="BMC Genomics">
        <title>Genome-wide analysis of the role of GlnR in Streptomyces venezuelae provides new insights into global nitrogen regulation in actinomycetes.</title>
        <authorList>
            <person name="Pullan S.T."/>
            <person name="Bibb M.J."/>
            <person name="Merrick M."/>
        </authorList>
    </citation>
    <scope>NUCLEOTIDE SEQUENCE [LARGE SCALE GENOMIC DNA]</scope>
    <source>
        <strain evidence="2">ATCC 10712</strain>
    </source>
</reference>
<dbReference type="KEGG" id="sve:SVEN_4146"/>
<sequence length="108" mass="11650">MRDSRPRAIVRLTFANPVSLGYLALVASLPLLVSPWTEGQAFADFWFALATAPSSVVLLLPDVVTGFSAWASAYHYSALALSALINAFLLGLAHRSLRRNPARQGHTA</sequence>
<feature type="transmembrane region" description="Helical" evidence="1">
    <location>
        <begin position="12"/>
        <end position="33"/>
    </location>
</feature>
<dbReference type="EMBL" id="FR845719">
    <property type="protein sequence ID" value="CCA57432.1"/>
    <property type="molecule type" value="Genomic_DNA"/>
</dbReference>
<proteinExistence type="predicted"/>
<dbReference type="HOGENOM" id="CLU_2195558_0_0_11"/>
<evidence type="ECO:0000313" key="2">
    <source>
        <dbReference type="EMBL" id="CCA57432.1"/>
    </source>
</evidence>
<dbReference type="RefSeq" id="WP_015035343.1">
    <property type="nucleotide sequence ID" value="NC_018750.1"/>
</dbReference>
<keyword evidence="1" id="KW-1133">Transmembrane helix</keyword>
<dbReference type="InterPro" id="IPR057702">
    <property type="entry name" value="DUF7942"/>
</dbReference>
<keyword evidence="3" id="KW-1185">Reference proteome</keyword>
<keyword evidence="1" id="KW-0812">Transmembrane</keyword>
<gene>
    <name evidence="2" type="ordered locus">SVEN_4146</name>
</gene>
<evidence type="ECO:0000256" key="1">
    <source>
        <dbReference type="SAM" id="Phobius"/>
    </source>
</evidence>
<dbReference type="NCBIfam" id="NF046119">
    <property type="entry name" value="memb_SCO4225"/>
    <property type="match status" value="1"/>
</dbReference>